<reference evidence="1 2" key="2">
    <citation type="submission" date="2018-10" db="EMBL/GenBank/DDBJ databases">
        <authorList>
            <consortium name="Pathogen Informatics"/>
        </authorList>
    </citation>
    <scope>NUCLEOTIDE SEQUENCE [LARGE SCALE GENOMIC DNA]</scope>
</reference>
<evidence type="ECO:0000313" key="2">
    <source>
        <dbReference type="Proteomes" id="UP000274131"/>
    </source>
</evidence>
<reference evidence="3" key="1">
    <citation type="submission" date="2017-02" db="UniProtKB">
        <authorList>
            <consortium name="WormBaseParasite"/>
        </authorList>
    </citation>
    <scope>IDENTIFICATION</scope>
</reference>
<dbReference type="WBParaSite" id="EVEC_0000893201-mRNA-1">
    <property type="protein sequence ID" value="EVEC_0000893201-mRNA-1"/>
    <property type="gene ID" value="EVEC_0000893201"/>
</dbReference>
<organism evidence="3">
    <name type="scientific">Enterobius vermicularis</name>
    <name type="common">Human pinworm</name>
    <dbReference type="NCBI Taxonomy" id="51028"/>
    <lineage>
        <taxon>Eukaryota</taxon>
        <taxon>Metazoa</taxon>
        <taxon>Ecdysozoa</taxon>
        <taxon>Nematoda</taxon>
        <taxon>Chromadorea</taxon>
        <taxon>Rhabditida</taxon>
        <taxon>Spirurina</taxon>
        <taxon>Oxyuridomorpha</taxon>
        <taxon>Oxyuroidea</taxon>
        <taxon>Oxyuridae</taxon>
        <taxon>Enterobius</taxon>
    </lineage>
</organism>
<keyword evidence="2" id="KW-1185">Reference proteome</keyword>
<name>A0A0N4VE45_ENTVE</name>
<dbReference type="AlphaFoldDB" id="A0A0N4VE45"/>
<proteinExistence type="predicted"/>
<dbReference type="EMBL" id="UXUI01009400">
    <property type="protein sequence ID" value="VDD93633.1"/>
    <property type="molecule type" value="Genomic_DNA"/>
</dbReference>
<evidence type="ECO:0000313" key="1">
    <source>
        <dbReference type="EMBL" id="VDD93633.1"/>
    </source>
</evidence>
<evidence type="ECO:0000313" key="3">
    <source>
        <dbReference type="WBParaSite" id="EVEC_0000893201-mRNA-1"/>
    </source>
</evidence>
<accession>A0A0N4VE45</accession>
<dbReference type="Proteomes" id="UP000274131">
    <property type="component" value="Unassembled WGS sequence"/>
</dbReference>
<sequence length="106" mass="11777">MALEESNGQTSRKFWIMVGRLNSSGQKISKDLKRIHDYDEIVRHQMNAGFRTGALSTAPVCSYSGKSWYKLRIVYDASAHTSGASLNEALLRGFVILPNLCDILLG</sequence>
<dbReference type="OrthoDB" id="5920040at2759"/>
<protein>
    <submittedName>
        <fullName evidence="3">Reverse transcriptase</fullName>
    </submittedName>
</protein>
<gene>
    <name evidence="1" type="ORF">EVEC_LOCUS8384</name>
</gene>